<accession>A0A7T7L5N7</accession>
<organism evidence="1 2">
    <name type="scientific">Streptomyces liliifuscus</name>
    <dbReference type="NCBI Taxonomy" id="2797636"/>
    <lineage>
        <taxon>Bacteria</taxon>
        <taxon>Bacillati</taxon>
        <taxon>Actinomycetota</taxon>
        <taxon>Actinomycetes</taxon>
        <taxon>Kitasatosporales</taxon>
        <taxon>Streptomycetaceae</taxon>
        <taxon>Streptomyces</taxon>
    </lineage>
</organism>
<dbReference type="EMBL" id="CP066831">
    <property type="protein sequence ID" value="QQM46826.1"/>
    <property type="molecule type" value="Genomic_DNA"/>
</dbReference>
<name>A0A7T7L5N7_9ACTN</name>
<dbReference type="AlphaFoldDB" id="A0A7T7L5N7"/>
<evidence type="ECO:0000313" key="1">
    <source>
        <dbReference type="EMBL" id="QQM46826.1"/>
    </source>
</evidence>
<dbReference type="InterPro" id="IPR036265">
    <property type="entry name" value="HIT-like_sf"/>
</dbReference>
<dbReference type="Gene3D" id="3.30.428.10">
    <property type="entry name" value="HIT-like"/>
    <property type="match status" value="1"/>
</dbReference>
<proteinExistence type="predicted"/>
<protein>
    <recommendedName>
        <fullName evidence="3">HIT domain-containing protein</fullName>
    </recommendedName>
</protein>
<sequence>MACRLTSGTEHLPGGTVHRTALWVVEHCVGPLGVGTLVVKPLRHVLHVADLTPPESAELGPLLRRVSAAVTAVTRPEQVYVCLWSHAGAVPGHIHFVVQPALKADLDRYGVHGPALQMAMFDAGAVPDEEAVAEVCERMRAELDCQWGVGV</sequence>
<reference evidence="1 2" key="1">
    <citation type="submission" date="2020-12" db="EMBL/GenBank/DDBJ databases">
        <title>A novel species.</title>
        <authorList>
            <person name="Li K."/>
        </authorList>
    </citation>
    <scope>NUCLEOTIDE SEQUENCE [LARGE SCALE GENOMIC DNA]</scope>
    <source>
        <strain evidence="1 2">ZYC-3</strain>
    </source>
</reference>
<dbReference type="SUPFAM" id="SSF54197">
    <property type="entry name" value="HIT-like"/>
    <property type="match status" value="1"/>
</dbReference>
<dbReference type="Proteomes" id="UP000595636">
    <property type="component" value="Chromosome"/>
</dbReference>
<dbReference type="KEGG" id="slf:JEQ17_21110"/>
<evidence type="ECO:0000313" key="2">
    <source>
        <dbReference type="Proteomes" id="UP000595636"/>
    </source>
</evidence>
<gene>
    <name evidence="1" type="ORF">JEQ17_21110</name>
</gene>
<evidence type="ECO:0008006" key="3">
    <source>
        <dbReference type="Google" id="ProtNLM"/>
    </source>
</evidence>
<keyword evidence="2" id="KW-1185">Reference proteome</keyword>